<gene>
    <name evidence="1" type="ORF">ATY40_BA7505274</name>
</gene>
<sequence length="231" mass="25666">MIPTPSADTTAIWTGDHTTWTTDDEGNIIEQVPSPSAGTTAIWTGTETSWTTEVGDDGSSTTVKLIPTPSADTTAIWTGDHTTWTTEVVTMEAAQSLSLHLRKVVLLQTLCKHQSLVLELITELLVLTDLTLQFTIILQIITNLPMKSVYELWYENLGLVTTATGVSNINFDTDLSWPYYIDRDDLGNTGSYVNATIEYEGFFRAPVDGEYEFCSVILTTTQFVFGKYYCY</sequence>
<name>A0A1B2JJS7_PICPA</name>
<proteinExistence type="predicted"/>
<reference evidence="1" key="1">
    <citation type="submission" date="2016-02" db="EMBL/GenBank/DDBJ databases">
        <title>Comparative genomic and transcriptomic foundation for Pichia pastoris.</title>
        <authorList>
            <person name="Love K.R."/>
            <person name="Shah K.A."/>
            <person name="Whittaker C.A."/>
            <person name="Wu J."/>
            <person name="Bartlett M.C."/>
            <person name="Ma D."/>
            <person name="Leeson R.L."/>
            <person name="Priest M."/>
            <person name="Young S.K."/>
            <person name="Love J.C."/>
        </authorList>
    </citation>
    <scope>NUCLEOTIDE SEQUENCE</scope>
    <source>
        <strain evidence="1">ATCC 28485</strain>
    </source>
</reference>
<dbReference type="EMBL" id="CP014592">
    <property type="protein sequence ID" value="ANZ78128.1"/>
    <property type="molecule type" value="Genomic_DNA"/>
</dbReference>
<evidence type="ECO:0000313" key="1">
    <source>
        <dbReference type="EMBL" id="ANZ78128.1"/>
    </source>
</evidence>
<dbReference type="Gene3D" id="2.60.120.1560">
    <property type="match status" value="1"/>
</dbReference>
<dbReference type="AlphaFoldDB" id="A0A1B2JJS7"/>
<dbReference type="OrthoDB" id="4026289at2759"/>
<organism evidence="1">
    <name type="scientific">Komagataella pastoris</name>
    <name type="common">Yeast</name>
    <name type="synonym">Pichia pastoris</name>
    <dbReference type="NCBI Taxonomy" id="4922"/>
    <lineage>
        <taxon>Eukaryota</taxon>
        <taxon>Fungi</taxon>
        <taxon>Dikarya</taxon>
        <taxon>Ascomycota</taxon>
        <taxon>Saccharomycotina</taxon>
        <taxon>Pichiomycetes</taxon>
        <taxon>Pichiales</taxon>
        <taxon>Pichiaceae</taxon>
        <taxon>Komagataella</taxon>
    </lineage>
</organism>
<protein>
    <submittedName>
        <fullName evidence="1">BA75_05274T0</fullName>
    </submittedName>
</protein>
<accession>A0A1B2JJS7</accession>